<feature type="chain" id="PRO_5047049950" evidence="2">
    <location>
        <begin position="19"/>
        <end position="405"/>
    </location>
</feature>
<organism evidence="3 4">
    <name type="scientific">Orbus sasakiae</name>
    <dbReference type="NCBI Taxonomy" id="1078475"/>
    <lineage>
        <taxon>Bacteria</taxon>
        <taxon>Pseudomonadati</taxon>
        <taxon>Pseudomonadota</taxon>
        <taxon>Gammaproteobacteria</taxon>
        <taxon>Orbales</taxon>
        <taxon>Orbaceae</taxon>
        <taxon>Orbus</taxon>
    </lineage>
</organism>
<reference evidence="4" key="1">
    <citation type="journal article" date="2019" name="Int. J. Syst. Evol. Microbiol.">
        <title>The Global Catalogue of Microorganisms (GCM) 10K type strain sequencing project: providing services to taxonomists for standard genome sequencing and annotation.</title>
        <authorList>
            <consortium name="The Broad Institute Genomics Platform"/>
            <consortium name="The Broad Institute Genome Sequencing Center for Infectious Disease"/>
            <person name="Wu L."/>
            <person name="Ma J."/>
        </authorList>
    </citation>
    <scope>NUCLEOTIDE SEQUENCE [LARGE SCALE GENOMIC DNA]</scope>
    <source>
        <strain evidence="4">JCM 18050</strain>
    </source>
</reference>
<dbReference type="RefSeq" id="WP_345488466.1">
    <property type="nucleotide sequence ID" value="NZ_BAABHY010000001.1"/>
</dbReference>
<name>A0ABP9N5L5_9GAMM</name>
<feature type="signal peptide" evidence="2">
    <location>
        <begin position="1"/>
        <end position="18"/>
    </location>
</feature>
<evidence type="ECO:0000256" key="1">
    <source>
        <dbReference type="ARBA" id="ARBA00022729"/>
    </source>
</evidence>
<proteinExistence type="predicted"/>
<dbReference type="EMBL" id="BAABHY010000001">
    <property type="protein sequence ID" value="GAA5105842.1"/>
    <property type="molecule type" value="Genomic_DNA"/>
</dbReference>
<evidence type="ECO:0000313" key="4">
    <source>
        <dbReference type="Proteomes" id="UP001500171"/>
    </source>
</evidence>
<dbReference type="SUPFAM" id="SSF53850">
    <property type="entry name" value="Periplasmic binding protein-like II"/>
    <property type="match status" value="1"/>
</dbReference>
<evidence type="ECO:0000313" key="3">
    <source>
        <dbReference type="EMBL" id="GAA5105842.1"/>
    </source>
</evidence>
<dbReference type="Gene3D" id="3.40.190.10">
    <property type="entry name" value="Periplasmic binding protein-like II"/>
    <property type="match status" value="2"/>
</dbReference>
<comment type="caution">
    <text evidence="3">The sequence shown here is derived from an EMBL/GenBank/DDBJ whole genome shotgun (WGS) entry which is preliminary data.</text>
</comment>
<evidence type="ECO:0000256" key="2">
    <source>
        <dbReference type="SAM" id="SignalP"/>
    </source>
</evidence>
<keyword evidence="1 2" id="KW-0732">Signal</keyword>
<sequence length="405" mass="46347">MKTLFFILTLLMSTPLYAQELLIATTLSTDATAHIIEQWQKAHPDISVKTLNRTSTSIERLVNSPFSGKIDLIISSSPMLLSHLKTNNMLSPITTIPDESQQLVPNILRQYAAAFAISGSGVLSNKEYLSQHQLPIPQNWQDLTLPDYYGMLSISTPSRSDTTHIMIESLLQEFGWQKGWQMIMEIGGNIGTISSRSFGVVDKINSDLSIIGITIDNYAIVNNNEKLVFHRFPHNIPIPTFITVLAQSQHKDSAQQFVQYLLSPAGQLAVSHPNTGKYPVIQLGDELSNYYEQAEFINTEHIHYDTLLKRQELVRQLFDIAITFRLEQLKDTWKLLHDKEKKLGKQLDEVRQLLTKMPIDEDQSLHYPNNNQDLDLYTEYQINAIEWKNFFQNQNQMAMKQLENL</sequence>
<dbReference type="PANTHER" id="PTHR30006:SF25">
    <property type="entry name" value="PHOSPHOGLYCERATE TRANSPORT REGULATORY PROTEIN PGTC"/>
    <property type="match status" value="1"/>
</dbReference>
<accession>A0ABP9N5L5</accession>
<protein>
    <submittedName>
        <fullName evidence="3">Phosphoglycerate transport regulator PgtC</fullName>
    </submittedName>
</protein>
<dbReference type="Proteomes" id="UP001500171">
    <property type="component" value="Unassembled WGS sequence"/>
</dbReference>
<dbReference type="Pfam" id="PF13343">
    <property type="entry name" value="SBP_bac_6"/>
    <property type="match status" value="1"/>
</dbReference>
<keyword evidence="4" id="KW-1185">Reference proteome</keyword>
<dbReference type="PANTHER" id="PTHR30006">
    <property type="entry name" value="THIAMINE-BINDING PERIPLASMIC PROTEIN-RELATED"/>
    <property type="match status" value="1"/>
</dbReference>
<gene>
    <name evidence="3" type="primary">pgtC</name>
    <name evidence="3" type="ORF">GCM10023211_05000</name>
</gene>